<name>A0A1M5CKI1_9BACT</name>
<keyword evidence="6" id="KW-1185">Reference proteome</keyword>
<dbReference type="PANTHER" id="PTHR44942">
    <property type="entry name" value="METHYLTRANSF_11 DOMAIN-CONTAINING PROTEIN"/>
    <property type="match status" value="1"/>
</dbReference>
<dbReference type="InterPro" id="IPR013216">
    <property type="entry name" value="Methyltransf_11"/>
</dbReference>
<dbReference type="SUPFAM" id="SSF53335">
    <property type="entry name" value="S-adenosyl-L-methionine-dependent methyltransferases"/>
    <property type="match status" value="1"/>
</dbReference>
<dbReference type="Pfam" id="PF08241">
    <property type="entry name" value="Methyltransf_11"/>
    <property type="match status" value="1"/>
</dbReference>
<feature type="domain" description="Methyltransferase type 11" evidence="4">
    <location>
        <begin position="47"/>
        <end position="146"/>
    </location>
</feature>
<dbReference type="EMBL" id="FQUC01000007">
    <property type="protein sequence ID" value="SHF55218.1"/>
    <property type="molecule type" value="Genomic_DNA"/>
</dbReference>
<organism evidence="5 6">
    <name type="scientific">Dysgonomonas macrotermitis</name>
    <dbReference type="NCBI Taxonomy" id="1346286"/>
    <lineage>
        <taxon>Bacteria</taxon>
        <taxon>Pseudomonadati</taxon>
        <taxon>Bacteroidota</taxon>
        <taxon>Bacteroidia</taxon>
        <taxon>Bacteroidales</taxon>
        <taxon>Dysgonomonadaceae</taxon>
        <taxon>Dysgonomonas</taxon>
    </lineage>
</organism>
<keyword evidence="2 5" id="KW-0489">Methyltransferase</keyword>
<gene>
    <name evidence="5" type="ORF">SAMN05444362_107200</name>
</gene>
<dbReference type="GO" id="GO:0032259">
    <property type="term" value="P:methylation"/>
    <property type="evidence" value="ECO:0007669"/>
    <property type="project" value="UniProtKB-KW"/>
</dbReference>
<dbReference type="InterPro" id="IPR029063">
    <property type="entry name" value="SAM-dependent_MTases_sf"/>
</dbReference>
<dbReference type="GO" id="GO:0008757">
    <property type="term" value="F:S-adenosylmethionine-dependent methyltransferase activity"/>
    <property type="evidence" value="ECO:0007669"/>
    <property type="project" value="InterPro"/>
</dbReference>
<keyword evidence="3 5" id="KW-0808">Transferase</keyword>
<evidence type="ECO:0000256" key="2">
    <source>
        <dbReference type="ARBA" id="ARBA00022603"/>
    </source>
</evidence>
<dbReference type="STRING" id="1346286.SAMN05444362_107200"/>
<dbReference type="RefSeq" id="WP_062183808.1">
    <property type="nucleotide sequence ID" value="NZ_BBXL01000023.1"/>
</dbReference>
<evidence type="ECO:0000256" key="3">
    <source>
        <dbReference type="ARBA" id="ARBA00022679"/>
    </source>
</evidence>
<reference evidence="6" key="1">
    <citation type="submission" date="2016-11" db="EMBL/GenBank/DDBJ databases">
        <authorList>
            <person name="Varghese N."/>
            <person name="Submissions S."/>
        </authorList>
    </citation>
    <scope>NUCLEOTIDE SEQUENCE [LARGE SCALE GENOMIC DNA]</scope>
    <source>
        <strain evidence="6">DSM 27370</strain>
    </source>
</reference>
<proteinExistence type="inferred from homology"/>
<dbReference type="CDD" id="cd02440">
    <property type="entry name" value="AdoMet_MTases"/>
    <property type="match status" value="1"/>
</dbReference>
<dbReference type="PANTHER" id="PTHR44942:SF4">
    <property type="entry name" value="METHYLTRANSFERASE TYPE 11 DOMAIN-CONTAINING PROTEIN"/>
    <property type="match status" value="1"/>
</dbReference>
<protein>
    <submittedName>
        <fullName evidence="5">Methyltransferase domain-containing protein</fullName>
    </submittedName>
</protein>
<dbReference type="OrthoDB" id="9805171at2"/>
<evidence type="ECO:0000259" key="4">
    <source>
        <dbReference type="Pfam" id="PF08241"/>
    </source>
</evidence>
<dbReference type="InterPro" id="IPR051052">
    <property type="entry name" value="Diverse_substrate_MTase"/>
</dbReference>
<accession>A0A1M5CKI1</accession>
<comment type="similarity">
    <text evidence="1">Belongs to the methyltransferase superfamily.</text>
</comment>
<dbReference type="AlphaFoldDB" id="A0A1M5CKI1"/>
<evidence type="ECO:0000256" key="1">
    <source>
        <dbReference type="ARBA" id="ARBA00008361"/>
    </source>
</evidence>
<evidence type="ECO:0000313" key="6">
    <source>
        <dbReference type="Proteomes" id="UP000184480"/>
    </source>
</evidence>
<evidence type="ECO:0000313" key="5">
    <source>
        <dbReference type="EMBL" id="SHF55218.1"/>
    </source>
</evidence>
<dbReference type="Proteomes" id="UP000184480">
    <property type="component" value="Unassembled WGS sequence"/>
</dbReference>
<dbReference type="Gene3D" id="3.40.50.150">
    <property type="entry name" value="Vaccinia Virus protein VP39"/>
    <property type="match status" value="1"/>
</dbReference>
<sequence>MDKFLYTTFDYDSDEFLEVLDELPFWSAPFGIRLFDSITIRKNIKALDIGFGAGFPLTELAMRLGDTCKVYGIDPWEAATKKVQRKIKIYGIENIEIITGVAENIPLPDNSIDLITSNNGINNVADLDKTLNECSRITKSGGQFVLTMNTNESMIEFYDIMSEVLSEKGLNKEIEDMHRHIYKMRKPVDEVCKKLNDNSFEVTNIVTDKFEYKFADGKSMFSYFLINSSFLGSWKKLVPQDKIEEIFKEIIKHIDTISERDGCFKLTIPFVVIDCEKA</sequence>